<proteinExistence type="predicted"/>
<evidence type="ECO:0000313" key="2">
    <source>
        <dbReference type="Proteomes" id="UP000194127"/>
    </source>
</evidence>
<dbReference type="OrthoDB" id="8954335at2759"/>
<dbReference type="EMBL" id="KZ110614">
    <property type="protein sequence ID" value="OSX56232.1"/>
    <property type="molecule type" value="Genomic_DNA"/>
</dbReference>
<reference evidence="1 2" key="1">
    <citation type="submission" date="2017-04" db="EMBL/GenBank/DDBJ databases">
        <title>Genome Sequence of the Model Brown-Rot Fungus Postia placenta SB12.</title>
        <authorList>
            <consortium name="DOE Joint Genome Institute"/>
            <person name="Gaskell J."/>
            <person name="Kersten P."/>
            <person name="Larrondo L.F."/>
            <person name="Canessa P."/>
            <person name="Martinez D."/>
            <person name="Hibbett D."/>
            <person name="Schmoll M."/>
            <person name="Kubicek C.P."/>
            <person name="Martinez A.T."/>
            <person name="Yadav J."/>
            <person name="Master E."/>
            <person name="Magnuson J.K."/>
            <person name="James T."/>
            <person name="Yaver D."/>
            <person name="Berka R."/>
            <person name="Labutti K."/>
            <person name="Lipzen A."/>
            <person name="Aerts A."/>
            <person name="Barry K."/>
            <person name="Henrissat B."/>
            <person name="Blanchette R."/>
            <person name="Grigoriev I."/>
            <person name="Cullen D."/>
        </authorList>
    </citation>
    <scope>NUCLEOTIDE SEQUENCE [LARGE SCALE GENOMIC DNA]</scope>
    <source>
        <strain evidence="1 2">MAD-698-R-SB12</strain>
    </source>
</reference>
<accession>A0A1X6MJ98</accession>
<dbReference type="RefSeq" id="XP_024333026.1">
    <property type="nucleotide sequence ID" value="XM_024487523.1"/>
</dbReference>
<dbReference type="GeneID" id="36332472"/>
<gene>
    <name evidence="1" type="ORF">POSPLADRAFT_1160277</name>
</gene>
<dbReference type="SUPFAM" id="SSF52540">
    <property type="entry name" value="P-loop containing nucleoside triphosphate hydrolases"/>
    <property type="match status" value="1"/>
</dbReference>
<dbReference type="InterPro" id="IPR027417">
    <property type="entry name" value="P-loop_NTPase"/>
</dbReference>
<sequence>MRSFAIVCLSIYYGTVKIDRLHGIWEDLWSGLKTASGPHSATHQIQPSDTIYIEGSCITIVDTPGLDDTTMTSNEAFGILVDFLIRQFDKNEPFHGVILMHRISDNRIGTSTRQHFRVFQELCGHDALRSCAVVFNMWDTVRSDIRNAREAELCHRDVFLGRAVSSGAHVFHHDNTEESARKILRHFAKRDPITLLLQHELLMHPYNTSVRLALLGDRIKSPRGGVAARCSTIRTPGQKEGETEPDYRAARTHNHIHLATGNRGSFTAWPHYQIPNATASAVARYRECKRSSTSQIHECLSQVLVVDGGQKRFGFPLYPSR</sequence>
<evidence type="ECO:0008006" key="3">
    <source>
        <dbReference type="Google" id="ProtNLM"/>
    </source>
</evidence>
<keyword evidence="2" id="KW-1185">Reference proteome</keyword>
<protein>
    <recommendedName>
        <fullName evidence="3">G domain-containing protein</fullName>
    </recommendedName>
</protein>
<organism evidence="1 2">
    <name type="scientific">Postia placenta MAD-698-R-SB12</name>
    <dbReference type="NCBI Taxonomy" id="670580"/>
    <lineage>
        <taxon>Eukaryota</taxon>
        <taxon>Fungi</taxon>
        <taxon>Dikarya</taxon>
        <taxon>Basidiomycota</taxon>
        <taxon>Agaricomycotina</taxon>
        <taxon>Agaricomycetes</taxon>
        <taxon>Polyporales</taxon>
        <taxon>Adustoporiaceae</taxon>
        <taxon>Rhodonia</taxon>
    </lineage>
</organism>
<dbReference type="AlphaFoldDB" id="A0A1X6MJ98"/>
<name>A0A1X6MJ98_9APHY</name>
<evidence type="ECO:0000313" key="1">
    <source>
        <dbReference type="EMBL" id="OSX56232.1"/>
    </source>
</evidence>
<dbReference type="Gene3D" id="3.40.50.300">
    <property type="entry name" value="P-loop containing nucleotide triphosphate hydrolases"/>
    <property type="match status" value="1"/>
</dbReference>
<dbReference type="Proteomes" id="UP000194127">
    <property type="component" value="Unassembled WGS sequence"/>
</dbReference>